<evidence type="ECO:0000256" key="3">
    <source>
        <dbReference type="ARBA" id="ARBA00022827"/>
    </source>
</evidence>
<feature type="domain" description="RsdA/BaiN/AoA(So)-like insert" evidence="5">
    <location>
        <begin position="193"/>
        <end position="357"/>
    </location>
</feature>
<keyword evidence="7" id="KW-1185">Reference proteome</keyword>
<gene>
    <name evidence="6" type="ORF">FYJ75_02820</name>
</gene>
<keyword evidence="3" id="KW-0274">FAD</keyword>
<accession>A0A6L5YNK4</accession>
<dbReference type="RefSeq" id="WP_154428653.1">
    <property type="nucleotide sequence ID" value="NZ_VUNI01000003.1"/>
</dbReference>
<name>A0A6L5YNK4_9FIRM</name>
<dbReference type="InterPro" id="IPR055178">
    <property type="entry name" value="RsdA/BaiN/AoA(So)-like_dom"/>
</dbReference>
<protein>
    <submittedName>
        <fullName evidence="6">NAD(P)/FAD-dependent oxidoreductase</fullName>
    </submittedName>
</protein>
<organism evidence="6 7">
    <name type="scientific">Roseburia porci</name>
    <dbReference type="NCBI Taxonomy" id="2605790"/>
    <lineage>
        <taxon>Bacteria</taxon>
        <taxon>Bacillati</taxon>
        <taxon>Bacillota</taxon>
        <taxon>Clostridia</taxon>
        <taxon>Lachnospirales</taxon>
        <taxon>Lachnospiraceae</taxon>
        <taxon>Roseburia</taxon>
    </lineage>
</organism>
<dbReference type="InterPro" id="IPR023166">
    <property type="entry name" value="BaiN-like_dom_sf"/>
</dbReference>
<dbReference type="InterPro" id="IPR057661">
    <property type="entry name" value="RsdA/BaiN/AoA(So)_Rossmann"/>
</dbReference>
<dbReference type="SUPFAM" id="SSF51905">
    <property type="entry name" value="FAD/NAD(P)-binding domain"/>
    <property type="match status" value="1"/>
</dbReference>
<reference evidence="6 7" key="1">
    <citation type="submission" date="2019-08" db="EMBL/GenBank/DDBJ databases">
        <title>In-depth cultivation of the pig gut microbiome towards novel bacterial diversity and tailored functional studies.</title>
        <authorList>
            <person name="Wylensek D."/>
            <person name="Hitch T.C.A."/>
            <person name="Clavel T."/>
        </authorList>
    </citation>
    <scope>NUCLEOTIDE SEQUENCE [LARGE SCALE GENOMIC DNA]</scope>
    <source>
        <strain evidence="6 7">MUC/MUC-530-WT-4D</strain>
    </source>
</reference>
<dbReference type="PRINTS" id="PR00411">
    <property type="entry name" value="PNDRDTASEI"/>
</dbReference>
<dbReference type="Proteomes" id="UP000474024">
    <property type="component" value="Unassembled WGS sequence"/>
</dbReference>
<evidence type="ECO:0000256" key="1">
    <source>
        <dbReference type="ARBA" id="ARBA00001974"/>
    </source>
</evidence>
<dbReference type="Gene3D" id="2.40.30.10">
    <property type="entry name" value="Translation factors"/>
    <property type="match status" value="1"/>
</dbReference>
<dbReference type="PANTHER" id="PTHR42887">
    <property type="entry name" value="OS12G0638800 PROTEIN"/>
    <property type="match status" value="1"/>
</dbReference>
<comment type="cofactor">
    <cofactor evidence="1">
        <name>FAD</name>
        <dbReference type="ChEBI" id="CHEBI:57692"/>
    </cofactor>
</comment>
<feature type="domain" description="RsdA/BaiN/AoA(So)-like Rossmann fold-like" evidence="4">
    <location>
        <begin position="9"/>
        <end position="410"/>
    </location>
</feature>
<dbReference type="InterPro" id="IPR004792">
    <property type="entry name" value="BaiN-like"/>
</dbReference>
<evidence type="ECO:0000259" key="5">
    <source>
        <dbReference type="Pfam" id="PF22780"/>
    </source>
</evidence>
<dbReference type="EMBL" id="VUNI01000003">
    <property type="protein sequence ID" value="MST73970.1"/>
    <property type="molecule type" value="Genomic_DNA"/>
</dbReference>
<sequence length="422" mass="46604">MSKKETLWDIAVIGGGASGMMAAITAARTGKTVVLIEHKDQLGKKILATGNGKCNFTNSEMTPEAFRGDQNLFHSIYKQFDRDETLSFFHGIGVLPKCRKGYYYPASEQALSIQRALEMELTNLGVTVMTGCVPNRIQKADFFKGYLITGAKLDIPAKKIIIATGLLASPKSGSDGSFIPVIENLGHHFTPVVPALCGFEASGYSPKTAAGVRFEGTVSLLIDHVPVASDHGEIQFTEYGISGIPVFQISHYASVALYEKKQVEAVIDLFPSLSMEELALELKNRFYRPSRYRRNYMQLFNGLLNQKLTACICDYCGFIPEQKPKEEQYPDVIETLKEAIKGFRITLTKPRSFEYAQIACGGIRSEEIKPETLESRLLPGIYFCGELLDVDGICGGYNLQWAWSSGYAAGLHAGRQIEEEKS</sequence>
<dbReference type="PANTHER" id="PTHR42887:SF2">
    <property type="entry name" value="OS12G0638800 PROTEIN"/>
    <property type="match status" value="1"/>
</dbReference>
<evidence type="ECO:0000259" key="4">
    <source>
        <dbReference type="Pfam" id="PF03486"/>
    </source>
</evidence>
<dbReference type="Gene3D" id="1.10.8.260">
    <property type="entry name" value="HI0933 insert domain-like"/>
    <property type="match status" value="1"/>
</dbReference>
<evidence type="ECO:0000313" key="6">
    <source>
        <dbReference type="EMBL" id="MST73970.1"/>
    </source>
</evidence>
<evidence type="ECO:0000256" key="2">
    <source>
        <dbReference type="ARBA" id="ARBA00022630"/>
    </source>
</evidence>
<keyword evidence="2" id="KW-0285">Flavoprotein</keyword>
<dbReference type="PRINTS" id="PR00368">
    <property type="entry name" value="FADPNR"/>
</dbReference>
<dbReference type="SUPFAM" id="SSF160996">
    <property type="entry name" value="HI0933 insert domain-like"/>
    <property type="match status" value="1"/>
</dbReference>
<dbReference type="InterPro" id="IPR036188">
    <property type="entry name" value="FAD/NAD-bd_sf"/>
</dbReference>
<proteinExistence type="predicted"/>
<evidence type="ECO:0000313" key="7">
    <source>
        <dbReference type="Proteomes" id="UP000474024"/>
    </source>
</evidence>
<dbReference type="Gene3D" id="3.50.50.60">
    <property type="entry name" value="FAD/NAD(P)-binding domain"/>
    <property type="match status" value="1"/>
</dbReference>
<dbReference type="NCBIfam" id="TIGR00275">
    <property type="entry name" value="aminoacetone oxidase family FAD-binding enzyme"/>
    <property type="match status" value="1"/>
</dbReference>
<dbReference type="Pfam" id="PF03486">
    <property type="entry name" value="HI0933_like"/>
    <property type="match status" value="1"/>
</dbReference>
<dbReference type="AlphaFoldDB" id="A0A6L5YNK4"/>
<comment type="caution">
    <text evidence="6">The sequence shown here is derived from an EMBL/GenBank/DDBJ whole genome shotgun (WGS) entry which is preliminary data.</text>
</comment>
<dbReference type="Pfam" id="PF22780">
    <property type="entry name" value="HI0933_like_1st"/>
    <property type="match status" value="1"/>
</dbReference>